<accession>A0A834DCN6</accession>
<dbReference type="Proteomes" id="UP000664940">
    <property type="component" value="Unassembled WGS sequence"/>
</dbReference>
<dbReference type="EMBL" id="JABVXQ010000015">
    <property type="protein sequence ID" value="KAF6074936.1"/>
    <property type="molecule type" value="Genomic_DNA"/>
</dbReference>
<name>A0A834DCN6_9CHIR</name>
<evidence type="ECO:0000313" key="2">
    <source>
        <dbReference type="Proteomes" id="UP000664940"/>
    </source>
</evidence>
<reference evidence="1 2" key="1">
    <citation type="journal article" date="2020" name="Nature">
        <title>Six reference-quality genomes reveal evolution of bat adaptations.</title>
        <authorList>
            <person name="Jebb D."/>
            <person name="Huang Z."/>
            <person name="Pippel M."/>
            <person name="Hughes G.M."/>
            <person name="Lavrichenko K."/>
            <person name="Devanna P."/>
            <person name="Winkler S."/>
            <person name="Jermiin L.S."/>
            <person name="Skirmuntt E.C."/>
            <person name="Katzourakis A."/>
            <person name="Burkitt-Gray L."/>
            <person name="Ray D.A."/>
            <person name="Sullivan K.A.M."/>
            <person name="Roscito J.G."/>
            <person name="Kirilenko B.M."/>
            <person name="Davalos L.M."/>
            <person name="Corthals A.P."/>
            <person name="Power M.L."/>
            <person name="Jones G."/>
            <person name="Ransome R.D."/>
            <person name="Dechmann D.K.N."/>
            <person name="Locatelli A.G."/>
            <person name="Puechmaille S.J."/>
            <person name="Fedrigo O."/>
            <person name="Jarvis E.D."/>
            <person name="Hiller M."/>
            <person name="Vernes S.C."/>
            <person name="Myers E.W."/>
            <person name="Teeling E.C."/>
        </authorList>
    </citation>
    <scope>NUCLEOTIDE SEQUENCE [LARGE SCALE GENOMIC DNA]</scope>
    <source>
        <strain evidence="1">Bat1K_MPI-CBG_1</strain>
    </source>
</reference>
<dbReference type="AlphaFoldDB" id="A0A834DCN6"/>
<evidence type="ECO:0000313" key="1">
    <source>
        <dbReference type="EMBL" id="KAF6074936.1"/>
    </source>
</evidence>
<protein>
    <submittedName>
        <fullName evidence="1">Uncharacterized protein</fullName>
    </submittedName>
</protein>
<comment type="caution">
    <text evidence="1">The sequence shown here is derived from an EMBL/GenBank/DDBJ whole genome shotgun (WGS) entry which is preliminary data.</text>
</comment>
<proteinExistence type="predicted"/>
<organism evidence="1 2">
    <name type="scientific">Phyllostomus discolor</name>
    <name type="common">pale spear-nosed bat</name>
    <dbReference type="NCBI Taxonomy" id="89673"/>
    <lineage>
        <taxon>Eukaryota</taxon>
        <taxon>Metazoa</taxon>
        <taxon>Chordata</taxon>
        <taxon>Craniata</taxon>
        <taxon>Vertebrata</taxon>
        <taxon>Euteleostomi</taxon>
        <taxon>Mammalia</taxon>
        <taxon>Eutheria</taxon>
        <taxon>Laurasiatheria</taxon>
        <taxon>Chiroptera</taxon>
        <taxon>Yangochiroptera</taxon>
        <taxon>Phyllostomidae</taxon>
        <taxon>Phyllostominae</taxon>
        <taxon>Phyllostomus</taxon>
    </lineage>
</organism>
<sequence>MSSLREQNSRIQLLPLPYLTPATSPVPAQSYLLPQGMPILTVGPTRPTEKQALSVGCEAPTSWGGLPTPPPLLLSFATAAGTCLGRNPLHEGVLPTLGSWQPRPDPWVSEKLGACLFLSYSCHLPSPELP</sequence>
<gene>
    <name evidence="1" type="ORF">HJG60_009346</name>
</gene>